<evidence type="ECO:0000256" key="7">
    <source>
        <dbReference type="ARBA" id="ARBA00023136"/>
    </source>
</evidence>
<keyword evidence="4" id="KW-0863">Zinc-finger</keyword>
<feature type="compositionally biased region" description="Polar residues" evidence="8">
    <location>
        <begin position="330"/>
        <end position="341"/>
    </location>
</feature>
<evidence type="ECO:0000256" key="8">
    <source>
        <dbReference type="SAM" id="MobiDB-lite"/>
    </source>
</evidence>
<dbReference type="PANTHER" id="PTHR14402">
    <property type="entry name" value="RECEPTOR TRANSPORTING PROTEIN"/>
    <property type="match status" value="1"/>
</dbReference>
<protein>
    <submittedName>
        <fullName evidence="10">Receptor-transporting protein 3</fullName>
    </submittedName>
</protein>
<dbReference type="Pfam" id="PF13695">
    <property type="entry name" value="Zn_ribbon_3CxxC"/>
    <property type="match status" value="1"/>
</dbReference>
<evidence type="ECO:0000256" key="1">
    <source>
        <dbReference type="ARBA" id="ARBA00004167"/>
    </source>
</evidence>
<accession>L8Y518</accession>
<feature type="compositionally biased region" description="Polar residues" evidence="8">
    <location>
        <begin position="373"/>
        <end position="408"/>
    </location>
</feature>
<dbReference type="OrthoDB" id="8121437at2759"/>
<dbReference type="STRING" id="246437.L8Y518"/>
<keyword evidence="11" id="KW-1185">Reference proteome</keyword>
<dbReference type="KEGG" id="tup:102500052"/>
<evidence type="ECO:0000313" key="11">
    <source>
        <dbReference type="Proteomes" id="UP000011518"/>
    </source>
</evidence>
<organism evidence="10 11">
    <name type="scientific">Tupaia chinensis</name>
    <name type="common">Chinese tree shrew</name>
    <name type="synonym">Tupaia belangeri chinensis</name>
    <dbReference type="NCBI Taxonomy" id="246437"/>
    <lineage>
        <taxon>Eukaryota</taxon>
        <taxon>Metazoa</taxon>
        <taxon>Chordata</taxon>
        <taxon>Craniata</taxon>
        <taxon>Vertebrata</taxon>
        <taxon>Euteleostomi</taxon>
        <taxon>Mammalia</taxon>
        <taxon>Eutheria</taxon>
        <taxon>Euarchontoglires</taxon>
        <taxon>Scandentia</taxon>
        <taxon>Tupaiidae</taxon>
        <taxon>Tupaia</taxon>
    </lineage>
</organism>
<comment type="subcellular location">
    <subcellularLocation>
        <location evidence="1">Membrane</location>
        <topology evidence="1">Single-pass membrane protein</topology>
    </subcellularLocation>
</comment>
<evidence type="ECO:0000256" key="4">
    <source>
        <dbReference type="ARBA" id="ARBA00022771"/>
    </source>
</evidence>
<reference evidence="11" key="2">
    <citation type="journal article" date="2013" name="Nat. Commun.">
        <title>Genome of the Chinese tree shrew.</title>
        <authorList>
            <person name="Fan Y."/>
            <person name="Huang Z.Y."/>
            <person name="Cao C.C."/>
            <person name="Chen C.S."/>
            <person name="Chen Y.X."/>
            <person name="Fan D.D."/>
            <person name="He J."/>
            <person name="Hou H.L."/>
            <person name="Hu L."/>
            <person name="Hu X.T."/>
            <person name="Jiang X.T."/>
            <person name="Lai R."/>
            <person name="Lang Y.S."/>
            <person name="Liang B."/>
            <person name="Liao S.G."/>
            <person name="Mu D."/>
            <person name="Ma Y.Y."/>
            <person name="Niu Y.Y."/>
            <person name="Sun X.Q."/>
            <person name="Xia J.Q."/>
            <person name="Xiao J."/>
            <person name="Xiong Z.Q."/>
            <person name="Xu L."/>
            <person name="Yang L."/>
            <person name="Zhang Y."/>
            <person name="Zhao W."/>
            <person name="Zhao X.D."/>
            <person name="Zheng Y.T."/>
            <person name="Zhou J.M."/>
            <person name="Zhu Y.B."/>
            <person name="Zhang G.J."/>
            <person name="Wang J."/>
            <person name="Yao Y.G."/>
        </authorList>
    </citation>
    <scope>NUCLEOTIDE SEQUENCE [LARGE SCALE GENOMIC DNA]</scope>
</reference>
<keyword evidence="5" id="KW-0862">Zinc</keyword>
<keyword evidence="10" id="KW-0675">Receptor</keyword>
<dbReference type="Proteomes" id="UP000011518">
    <property type="component" value="Unassembled WGS sequence"/>
</dbReference>
<feature type="region of interest" description="Disordered" evidence="8">
    <location>
        <begin position="373"/>
        <end position="425"/>
    </location>
</feature>
<proteinExistence type="predicted"/>
<dbReference type="GO" id="GO:0008270">
    <property type="term" value="F:zinc ion binding"/>
    <property type="evidence" value="ECO:0007669"/>
    <property type="project" value="UniProtKB-KW"/>
</dbReference>
<evidence type="ECO:0000256" key="6">
    <source>
        <dbReference type="ARBA" id="ARBA00022989"/>
    </source>
</evidence>
<keyword evidence="6" id="KW-1133">Transmembrane helix</keyword>
<feature type="compositionally biased region" description="Polar residues" evidence="8">
    <location>
        <begin position="265"/>
        <end position="278"/>
    </location>
</feature>
<keyword evidence="3" id="KW-0479">Metal-binding</keyword>
<evidence type="ECO:0000256" key="2">
    <source>
        <dbReference type="ARBA" id="ARBA00022692"/>
    </source>
</evidence>
<dbReference type="GO" id="GO:0016020">
    <property type="term" value="C:membrane"/>
    <property type="evidence" value="ECO:0007669"/>
    <property type="project" value="UniProtKB-SubCell"/>
</dbReference>
<keyword evidence="7" id="KW-0472">Membrane</keyword>
<dbReference type="GO" id="GO:0031849">
    <property type="term" value="F:olfactory receptor binding"/>
    <property type="evidence" value="ECO:0007669"/>
    <property type="project" value="TreeGrafter"/>
</dbReference>
<dbReference type="PANTHER" id="PTHR14402:SF9">
    <property type="entry name" value="RECEPTOR-TRANSPORTING PROTEIN 3"/>
    <property type="match status" value="1"/>
</dbReference>
<evidence type="ECO:0000256" key="3">
    <source>
        <dbReference type="ARBA" id="ARBA00022723"/>
    </source>
</evidence>
<evidence type="ECO:0000259" key="9">
    <source>
        <dbReference type="SMART" id="SM01328"/>
    </source>
</evidence>
<dbReference type="AlphaFoldDB" id="L8Y518"/>
<gene>
    <name evidence="10" type="ORF">TREES_T100020082</name>
</gene>
<feature type="domain" description="3CxxC-type" evidence="9">
    <location>
        <begin position="48"/>
        <end position="160"/>
    </location>
</feature>
<dbReference type="InterPro" id="IPR027377">
    <property type="entry name" value="ZAR1/RTP1-5-like_Znf-3CxxC"/>
</dbReference>
<evidence type="ECO:0000313" key="10">
    <source>
        <dbReference type="EMBL" id="ELV10050.1"/>
    </source>
</evidence>
<name>L8Y518_TUPCH</name>
<dbReference type="SMART" id="SM01328">
    <property type="entry name" value="zf-3CxxC"/>
    <property type="match status" value="1"/>
</dbReference>
<dbReference type="InterPro" id="IPR026096">
    <property type="entry name" value="R-trans_p"/>
</dbReference>
<sequence length="499" mass="53983">MDQDVETWEQVFQELIREVKPGHQWTLTPDKGLLPNILEPGWVQYQQRTFARFQCSSCSRHWASAHVPVLFHMHWSKGLAKGRVKVRVFAQRCKKCCQAPFEVPEFTPENVSRVLNNLVLHVLKKCYREGFQLTQAVPTIKEAALEGPHDSLNCEACLQGFCAQSGLGLATQAPVSPTMLSPSKDTRKSKVPATQAPVSPTMLSPSKDTRKSKVPATQAPVSPTMLSPSKDTRKSRVPATQAPVSPTMLSPSKDTRESRVPATQAPVSSCQPVPSKDSSGPRAPISQAPISPSLLTPSKDSRETRVSITQVAVSPSHPTISKDTRGPGVTGTSTHLPSSHPASDVDKQHVMTAGPQTYNPPKMASALRVSDTMKPSTSSRCPTQQVPLPSSTPGTASHIPFSTENSPARSARPGTAEASPMLPSLPECSQPISTPNLWSLGENTISQADWGVQGVPHRGPNWGSDCTCPSCDPPRERVRSFCCCFLLVVVVITVLKSFM</sequence>
<dbReference type="EMBL" id="KB368862">
    <property type="protein sequence ID" value="ELV10050.1"/>
    <property type="molecule type" value="Genomic_DNA"/>
</dbReference>
<dbReference type="eggNOG" id="ENOG502S6AA">
    <property type="taxonomic scope" value="Eukaryota"/>
</dbReference>
<feature type="compositionally biased region" description="Polar residues" evidence="8">
    <location>
        <begin position="219"/>
        <end position="229"/>
    </location>
</feature>
<dbReference type="GO" id="GO:0005737">
    <property type="term" value="C:cytoplasm"/>
    <property type="evidence" value="ECO:0007669"/>
    <property type="project" value="TreeGrafter"/>
</dbReference>
<reference evidence="11" key="1">
    <citation type="submission" date="2012-07" db="EMBL/GenBank/DDBJ databases">
        <title>Genome of the Chinese tree shrew, a rising model animal genetically related to primates.</title>
        <authorList>
            <person name="Zhang G."/>
            <person name="Fan Y."/>
            <person name="Yao Y."/>
            <person name="Huang Z."/>
        </authorList>
    </citation>
    <scope>NUCLEOTIDE SEQUENCE [LARGE SCALE GENOMIC DNA]</scope>
</reference>
<dbReference type="GO" id="GO:0006612">
    <property type="term" value="P:protein targeting to membrane"/>
    <property type="evidence" value="ECO:0007669"/>
    <property type="project" value="TreeGrafter"/>
</dbReference>
<dbReference type="GO" id="GO:0001580">
    <property type="term" value="P:detection of chemical stimulus involved in sensory perception of bitter taste"/>
    <property type="evidence" value="ECO:0007669"/>
    <property type="project" value="TreeGrafter"/>
</dbReference>
<feature type="compositionally biased region" description="Polar residues" evidence="8">
    <location>
        <begin position="173"/>
        <end position="183"/>
    </location>
</feature>
<feature type="compositionally biased region" description="Polar residues" evidence="8">
    <location>
        <begin position="306"/>
        <end position="319"/>
    </location>
</feature>
<feature type="region of interest" description="Disordered" evidence="8">
    <location>
        <begin position="173"/>
        <end position="345"/>
    </location>
</feature>
<keyword evidence="2" id="KW-0812">Transmembrane</keyword>
<feature type="compositionally biased region" description="Polar residues" evidence="8">
    <location>
        <begin position="242"/>
        <end position="252"/>
    </location>
</feature>
<dbReference type="GO" id="GO:0051205">
    <property type="term" value="P:protein insertion into membrane"/>
    <property type="evidence" value="ECO:0007669"/>
    <property type="project" value="TreeGrafter"/>
</dbReference>
<feature type="compositionally biased region" description="Polar residues" evidence="8">
    <location>
        <begin position="288"/>
        <end position="298"/>
    </location>
</feature>
<feature type="compositionally biased region" description="Polar residues" evidence="8">
    <location>
        <begin position="196"/>
        <end position="206"/>
    </location>
</feature>
<evidence type="ECO:0000256" key="5">
    <source>
        <dbReference type="ARBA" id="ARBA00022833"/>
    </source>
</evidence>
<dbReference type="InParanoid" id="L8Y518"/>